<name>A0ABU5E2N7_9PROT</name>
<dbReference type="RefSeq" id="WP_320502334.1">
    <property type="nucleotide sequence ID" value="NZ_JAXCLX010000003.1"/>
</dbReference>
<reference evidence="2 3" key="1">
    <citation type="journal article" date="2013" name="Antonie Van Leeuwenhoek">
        <title>Dongia rigui sp. nov., isolated from freshwater of a large wetland in Korea.</title>
        <authorList>
            <person name="Baik K.S."/>
            <person name="Hwang Y.M."/>
            <person name="Choi J.S."/>
            <person name="Kwon J."/>
            <person name="Seong C.N."/>
        </authorList>
    </citation>
    <scope>NUCLEOTIDE SEQUENCE [LARGE SCALE GENOMIC DNA]</scope>
    <source>
        <strain evidence="2 3">04SU4-P</strain>
    </source>
</reference>
<dbReference type="EMBL" id="JAXCLX010000003">
    <property type="protein sequence ID" value="MDY0873863.1"/>
    <property type="molecule type" value="Genomic_DNA"/>
</dbReference>
<dbReference type="InterPro" id="IPR058713">
    <property type="entry name" value="DMF_alpha_dom"/>
</dbReference>
<proteinExistence type="predicted"/>
<sequence length="104" mass="11663">MLKIDPGSAESAALARQFKAAPFGPYSADLQKMLQLLRWGFARGRTIIVCTVPYKEWRLGRMGPVRGMKVEIDESEAFTDYGSAVWACFRARFQEVTGQSCPIQ</sequence>
<dbReference type="Proteomes" id="UP001271769">
    <property type="component" value="Unassembled WGS sequence"/>
</dbReference>
<feature type="domain" description="N,N-dimethylformamidase alpha subunit" evidence="1">
    <location>
        <begin position="13"/>
        <end position="97"/>
    </location>
</feature>
<comment type="caution">
    <text evidence="2">The sequence shown here is derived from an EMBL/GenBank/DDBJ whole genome shotgun (WGS) entry which is preliminary data.</text>
</comment>
<gene>
    <name evidence="2" type="ORF">SMD31_18125</name>
</gene>
<accession>A0ABU5E2N7</accession>
<protein>
    <recommendedName>
        <fullName evidence="1">N,N-dimethylformamidase alpha subunit domain-containing protein</fullName>
    </recommendedName>
</protein>
<evidence type="ECO:0000313" key="2">
    <source>
        <dbReference type="EMBL" id="MDY0873863.1"/>
    </source>
</evidence>
<evidence type="ECO:0000259" key="1">
    <source>
        <dbReference type="Pfam" id="PF26354"/>
    </source>
</evidence>
<dbReference type="Pfam" id="PF26354">
    <property type="entry name" value="DMF_alpha"/>
    <property type="match status" value="1"/>
</dbReference>
<organism evidence="2 3">
    <name type="scientific">Dongia rigui</name>
    <dbReference type="NCBI Taxonomy" id="940149"/>
    <lineage>
        <taxon>Bacteria</taxon>
        <taxon>Pseudomonadati</taxon>
        <taxon>Pseudomonadota</taxon>
        <taxon>Alphaproteobacteria</taxon>
        <taxon>Rhodospirillales</taxon>
        <taxon>Dongiaceae</taxon>
        <taxon>Dongia</taxon>
    </lineage>
</organism>
<evidence type="ECO:0000313" key="3">
    <source>
        <dbReference type="Proteomes" id="UP001271769"/>
    </source>
</evidence>
<keyword evidence="3" id="KW-1185">Reference proteome</keyword>